<dbReference type="SUPFAM" id="SSF56300">
    <property type="entry name" value="Metallo-dependent phosphatases"/>
    <property type="match status" value="1"/>
</dbReference>
<reference evidence="5 6" key="1">
    <citation type="submission" date="2024-06" db="EMBL/GenBank/DDBJ databases">
        <title>Chitinophaga defluvii sp. nov., isolated from municipal sewage.</title>
        <authorList>
            <person name="Zhang L."/>
        </authorList>
    </citation>
    <scope>NUCLEOTIDE SEQUENCE [LARGE SCALE GENOMIC DNA]</scope>
    <source>
        <strain evidence="5 6">H8</strain>
    </source>
</reference>
<evidence type="ECO:0000259" key="3">
    <source>
        <dbReference type="Pfam" id="PF00149"/>
    </source>
</evidence>
<feature type="chain" id="PRO_5046200091" evidence="2">
    <location>
        <begin position="24"/>
        <end position="530"/>
    </location>
</feature>
<keyword evidence="1 2" id="KW-0732">Signal</keyword>
<dbReference type="Pfam" id="PF16656">
    <property type="entry name" value="Pur_ac_phosph_N"/>
    <property type="match status" value="1"/>
</dbReference>
<dbReference type="InterPro" id="IPR029052">
    <property type="entry name" value="Metallo-depent_PP-like"/>
</dbReference>
<dbReference type="EC" id="3.1.-.-" evidence="5"/>
<accession>A0ABV2T230</accession>
<evidence type="ECO:0000313" key="6">
    <source>
        <dbReference type="Proteomes" id="UP001549749"/>
    </source>
</evidence>
<dbReference type="PANTHER" id="PTHR45867:SF3">
    <property type="entry name" value="ACID PHOSPHATASE TYPE 7"/>
    <property type="match status" value="1"/>
</dbReference>
<evidence type="ECO:0000259" key="4">
    <source>
        <dbReference type="Pfam" id="PF16656"/>
    </source>
</evidence>
<dbReference type="Gene3D" id="2.60.40.380">
    <property type="entry name" value="Purple acid phosphatase-like, N-terminal"/>
    <property type="match status" value="1"/>
</dbReference>
<dbReference type="InterPro" id="IPR015914">
    <property type="entry name" value="PAPs_N"/>
</dbReference>
<proteinExistence type="predicted"/>
<evidence type="ECO:0000256" key="2">
    <source>
        <dbReference type="SAM" id="SignalP"/>
    </source>
</evidence>
<dbReference type="Pfam" id="PF00149">
    <property type="entry name" value="Metallophos"/>
    <property type="match status" value="1"/>
</dbReference>
<evidence type="ECO:0000313" key="5">
    <source>
        <dbReference type="EMBL" id="MET6997081.1"/>
    </source>
</evidence>
<feature type="domain" description="Calcineurin-like phosphoesterase" evidence="3">
    <location>
        <begin position="134"/>
        <end position="350"/>
    </location>
</feature>
<dbReference type="Gene3D" id="3.60.21.10">
    <property type="match status" value="1"/>
</dbReference>
<dbReference type="PANTHER" id="PTHR45867">
    <property type="entry name" value="PURPLE ACID PHOSPHATASE"/>
    <property type="match status" value="1"/>
</dbReference>
<dbReference type="EMBL" id="JBEXAC010000001">
    <property type="protein sequence ID" value="MET6997081.1"/>
    <property type="molecule type" value="Genomic_DNA"/>
</dbReference>
<evidence type="ECO:0000256" key="1">
    <source>
        <dbReference type="ARBA" id="ARBA00022729"/>
    </source>
</evidence>
<feature type="signal peptide" evidence="2">
    <location>
        <begin position="1"/>
        <end position="23"/>
    </location>
</feature>
<comment type="caution">
    <text evidence="5">The sequence shown here is derived from an EMBL/GenBank/DDBJ whole genome shotgun (WGS) entry which is preliminary data.</text>
</comment>
<dbReference type="InterPro" id="IPR004843">
    <property type="entry name" value="Calcineurin-like_PHP"/>
</dbReference>
<organism evidence="5 6">
    <name type="scientific">Chitinophaga defluvii</name>
    <dbReference type="NCBI Taxonomy" id="3163343"/>
    <lineage>
        <taxon>Bacteria</taxon>
        <taxon>Pseudomonadati</taxon>
        <taxon>Bacteroidota</taxon>
        <taxon>Chitinophagia</taxon>
        <taxon>Chitinophagales</taxon>
        <taxon>Chitinophagaceae</taxon>
        <taxon>Chitinophaga</taxon>
    </lineage>
</organism>
<gene>
    <name evidence="5" type="ORF">ABR189_06860</name>
</gene>
<keyword evidence="6" id="KW-1185">Reference proteome</keyword>
<keyword evidence="5" id="KW-0378">Hydrolase</keyword>
<dbReference type="InterPro" id="IPR008963">
    <property type="entry name" value="Purple_acid_Pase-like_N"/>
</dbReference>
<dbReference type="RefSeq" id="WP_354659721.1">
    <property type="nucleotide sequence ID" value="NZ_JBEXAC010000001.1"/>
</dbReference>
<sequence length="530" mass="59390">MKRTLSLSMLTLSLALLALAVNAQEKKPERKPTVVASLLRGPYLQVATSNSIVIRWRTNTLTRSVVAYGTAADNLDMVAEDSTLTFEHKVKLTGLTPRTRYYYSIGGGYADTLQTGADNYFVTLPVPGTPGSYRIGVFGDCGNNSTNQRSVRDQVEKYLGEDKLMDSWILLGDNAYSNGTDPEYQEKFFNIYKDNFLKKYPVFPAPGNHDYNDLYRFKSSAQSTHDVAYYQNFSMPTEGEAGGVPSHNQAFYSFDIGNIHFLSLDSYGKEDQATRLYDTTGAQVQWIKKDLETFNKKGKGWVIAYWHHPPYTMGSHNSDKEYELVKIRENFIKILERNGVDLILCGHSHLYERSKLMQGHYGMEETFDSAKHVLNHSTALYDGSKNACPYIKDPVTNLGTVYVVTGSAGASGGKQATYPHNAMYYSNYTIGGASMLEVDDNRLDFKWICADGEIRDHFVMMKGVNKKNTIRLKKGQSVTLTASFTGKYKWSQKGATGKSIQVTPKVGKTIYEVSDPYSCVKDVFEVVVTK</sequence>
<dbReference type="Proteomes" id="UP001549749">
    <property type="component" value="Unassembled WGS sequence"/>
</dbReference>
<dbReference type="GO" id="GO:0016787">
    <property type="term" value="F:hydrolase activity"/>
    <property type="evidence" value="ECO:0007669"/>
    <property type="project" value="UniProtKB-KW"/>
</dbReference>
<protein>
    <submittedName>
        <fullName evidence="5">Metallophosphoesterase family protein</fullName>
        <ecNumber evidence="5">3.1.-.-</ecNumber>
    </submittedName>
</protein>
<dbReference type="SUPFAM" id="SSF49363">
    <property type="entry name" value="Purple acid phosphatase, N-terminal domain"/>
    <property type="match status" value="1"/>
</dbReference>
<feature type="domain" description="Purple acid phosphatase N-terminal" evidence="4">
    <location>
        <begin position="44"/>
        <end position="108"/>
    </location>
</feature>
<name>A0ABV2T230_9BACT</name>